<evidence type="ECO:0000256" key="1">
    <source>
        <dbReference type="ARBA" id="ARBA00004123"/>
    </source>
</evidence>
<dbReference type="Pfam" id="PF00098">
    <property type="entry name" value="zf-CCHC"/>
    <property type="match status" value="1"/>
</dbReference>
<accession>A0A392LXU1</accession>
<dbReference type="FunFam" id="4.10.60.10:FF:000029">
    <property type="entry name" value="Serine/arginine-rich splicing factor RSZ22A"/>
    <property type="match status" value="1"/>
</dbReference>
<dbReference type="Gene3D" id="4.10.60.10">
    <property type="entry name" value="Zinc finger, CCHC-type"/>
    <property type="match status" value="1"/>
</dbReference>
<evidence type="ECO:0000256" key="7">
    <source>
        <dbReference type="ARBA" id="ARBA00022833"/>
    </source>
</evidence>
<keyword evidence="7" id="KW-0862">Zinc</keyword>
<keyword evidence="6 11" id="KW-0863">Zinc-finger</keyword>
<feature type="compositionally biased region" description="Low complexity" evidence="12">
    <location>
        <begin position="149"/>
        <end position="167"/>
    </location>
</feature>
<keyword evidence="3" id="KW-0507">mRNA processing</keyword>
<keyword evidence="15" id="KW-1185">Reference proteome</keyword>
<evidence type="ECO:0000256" key="10">
    <source>
        <dbReference type="ARBA" id="ARBA00061011"/>
    </source>
</evidence>
<proteinExistence type="inferred from homology"/>
<dbReference type="SUPFAM" id="SSF57756">
    <property type="entry name" value="Retrovirus zinc finger-like domains"/>
    <property type="match status" value="1"/>
</dbReference>
<evidence type="ECO:0000256" key="6">
    <source>
        <dbReference type="ARBA" id="ARBA00022771"/>
    </source>
</evidence>
<dbReference type="InterPro" id="IPR036875">
    <property type="entry name" value="Znf_CCHC_sf"/>
</dbReference>
<evidence type="ECO:0000256" key="3">
    <source>
        <dbReference type="ARBA" id="ARBA00022664"/>
    </source>
</evidence>
<organism evidence="14 15">
    <name type="scientific">Trifolium medium</name>
    <dbReference type="NCBI Taxonomy" id="97028"/>
    <lineage>
        <taxon>Eukaryota</taxon>
        <taxon>Viridiplantae</taxon>
        <taxon>Streptophyta</taxon>
        <taxon>Embryophyta</taxon>
        <taxon>Tracheophyta</taxon>
        <taxon>Spermatophyta</taxon>
        <taxon>Magnoliopsida</taxon>
        <taxon>eudicotyledons</taxon>
        <taxon>Gunneridae</taxon>
        <taxon>Pentapetalae</taxon>
        <taxon>rosids</taxon>
        <taxon>fabids</taxon>
        <taxon>Fabales</taxon>
        <taxon>Fabaceae</taxon>
        <taxon>Papilionoideae</taxon>
        <taxon>50 kb inversion clade</taxon>
        <taxon>NPAAA clade</taxon>
        <taxon>Hologalegina</taxon>
        <taxon>IRL clade</taxon>
        <taxon>Trifolieae</taxon>
        <taxon>Trifolium</taxon>
    </lineage>
</organism>
<evidence type="ECO:0000256" key="5">
    <source>
        <dbReference type="ARBA" id="ARBA00022728"/>
    </source>
</evidence>
<evidence type="ECO:0000259" key="13">
    <source>
        <dbReference type="PROSITE" id="PS50158"/>
    </source>
</evidence>
<comment type="caution">
    <text evidence="14">The sequence shown here is derived from an EMBL/GenBank/DDBJ whole genome shotgun (WGS) entry which is preliminary data.</text>
</comment>
<dbReference type="EMBL" id="LXQA010000127">
    <property type="protein sequence ID" value="MCH79464.1"/>
    <property type="molecule type" value="Genomic_DNA"/>
</dbReference>
<dbReference type="GO" id="GO:0006397">
    <property type="term" value="P:mRNA processing"/>
    <property type="evidence" value="ECO:0007669"/>
    <property type="project" value="UniProtKB-KW"/>
</dbReference>
<comment type="subcellular location">
    <subcellularLocation>
        <location evidence="1">Nucleus</location>
    </subcellularLocation>
</comment>
<reference evidence="14 15" key="1">
    <citation type="journal article" date="2018" name="Front. Plant Sci.">
        <title>Red Clover (Trifolium pratense) and Zigzag Clover (T. medium) - A Picture of Genomic Similarities and Differences.</title>
        <authorList>
            <person name="Dluhosova J."/>
            <person name="Istvanek J."/>
            <person name="Nedelnik J."/>
            <person name="Repkova J."/>
        </authorList>
    </citation>
    <scope>NUCLEOTIDE SEQUENCE [LARGE SCALE GENOMIC DNA]</scope>
    <source>
        <strain evidence="15">cv. 10/8</strain>
        <tissue evidence="14">Leaf</tissue>
    </source>
</reference>
<keyword evidence="5" id="KW-0747">Spliceosome</keyword>
<feature type="compositionally biased region" description="Basic residues" evidence="12">
    <location>
        <begin position="168"/>
        <end position="178"/>
    </location>
</feature>
<evidence type="ECO:0000256" key="11">
    <source>
        <dbReference type="PROSITE-ProRule" id="PRU00047"/>
    </source>
</evidence>
<evidence type="ECO:0000313" key="15">
    <source>
        <dbReference type="Proteomes" id="UP000265520"/>
    </source>
</evidence>
<dbReference type="InterPro" id="IPR001878">
    <property type="entry name" value="Znf_CCHC"/>
</dbReference>
<evidence type="ECO:0000313" key="14">
    <source>
        <dbReference type="EMBL" id="MCH79464.1"/>
    </source>
</evidence>
<evidence type="ECO:0000256" key="2">
    <source>
        <dbReference type="ARBA" id="ARBA00022553"/>
    </source>
</evidence>
<dbReference type="SMART" id="SM00343">
    <property type="entry name" value="ZnF_C2HC"/>
    <property type="match status" value="1"/>
</dbReference>
<dbReference type="GO" id="GO:0005681">
    <property type="term" value="C:spliceosomal complex"/>
    <property type="evidence" value="ECO:0007669"/>
    <property type="project" value="UniProtKB-KW"/>
</dbReference>
<feature type="domain" description="CCHC-type" evidence="13">
    <location>
        <begin position="120"/>
        <end position="136"/>
    </location>
</feature>
<feature type="region of interest" description="Disordered" evidence="12">
    <location>
        <begin position="37"/>
        <end position="68"/>
    </location>
</feature>
<gene>
    <name evidence="14" type="ORF">A2U01_0000213</name>
</gene>
<dbReference type="Proteomes" id="UP000265520">
    <property type="component" value="Unassembled WGS sequence"/>
</dbReference>
<evidence type="ECO:0000256" key="4">
    <source>
        <dbReference type="ARBA" id="ARBA00022723"/>
    </source>
</evidence>
<evidence type="ECO:0000256" key="8">
    <source>
        <dbReference type="ARBA" id="ARBA00023187"/>
    </source>
</evidence>
<feature type="region of interest" description="Disordered" evidence="12">
    <location>
        <begin position="132"/>
        <end position="193"/>
    </location>
</feature>
<dbReference type="PROSITE" id="PS50158">
    <property type="entry name" value="ZF_CCHC"/>
    <property type="match status" value="1"/>
</dbReference>
<dbReference type="GO" id="GO:0008270">
    <property type="term" value="F:zinc ion binding"/>
    <property type="evidence" value="ECO:0007669"/>
    <property type="project" value="UniProtKB-KW"/>
</dbReference>
<dbReference type="GO" id="GO:0003729">
    <property type="term" value="F:mRNA binding"/>
    <property type="evidence" value="ECO:0007669"/>
    <property type="project" value="UniProtKB-ARBA"/>
</dbReference>
<keyword evidence="4" id="KW-0479">Metal-binding</keyword>
<evidence type="ECO:0000256" key="12">
    <source>
        <dbReference type="SAM" id="MobiDB-lite"/>
    </source>
</evidence>
<keyword evidence="9" id="KW-0539">Nucleus</keyword>
<comment type="similarity">
    <text evidence="10">Belongs to the splicing factor SR family. RSZ subfamily.</text>
</comment>
<keyword evidence="2" id="KW-0597">Phosphoprotein</keyword>
<evidence type="ECO:0000256" key="9">
    <source>
        <dbReference type="ARBA" id="ARBA00023242"/>
    </source>
</evidence>
<dbReference type="AlphaFoldDB" id="A0A392LXU1"/>
<feature type="compositionally biased region" description="Gly residues" evidence="12">
    <location>
        <begin position="102"/>
        <end position="114"/>
    </location>
</feature>
<sequence>MPDTSDVSSVEEPLFSEGCCTWSIPKFRLYKPQILSWNVKPPPEDPTVRPVPGEQPPTEIMSNNVVPRGTTFDRNGGFFLPQSGSPGKNGWRVELSHNSRNGGRGGGGGGGGRGRGSDLKCYECGEPGHFARECRNRGGGGGRRRSRSPPRFCRSPSYGRRSYSPRGRPVRSPRRRSVSPRGRSYSRSPPPYRGREEVPYAYNVCTDTMLQNNLYAEMALGIDAEAEVSVSNNNY</sequence>
<name>A0A392LXU1_9FABA</name>
<feature type="region of interest" description="Disordered" evidence="12">
    <location>
        <begin position="80"/>
        <end position="115"/>
    </location>
</feature>
<dbReference type="GO" id="GO:0008380">
    <property type="term" value="P:RNA splicing"/>
    <property type="evidence" value="ECO:0007669"/>
    <property type="project" value="UniProtKB-KW"/>
</dbReference>
<keyword evidence="8" id="KW-0508">mRNA splicing</keyword>
<protein>
    <submittedName>
        <fullName evidence="14">Serine/arginine-rich splicing factor RSZ21-like</fullName>
    </submittedName>
</protein>